<gene>
    <name evidence="1" type="ORF">EVAR_21184_1</name>
</gene>
<reference evidence="1 2" key="1">
    <citation type="journal article" date="2019" name="Commun. Biol.">
        <title>The bagworm genome reveals a unique fibroin gene that provides high tensile strength.</title>
        <authorList>
            <person name="Kono N."/>
            <person name="Nakamura H."/>
            <person name="Ohtoshi R."/>
            <person name="Tomita M."/>
            <person name="Numata K."/>
            <person name="Arakawa K."/>
        </authorList>
    </citation>
    <scope>NUCLEOTIDE SEQUENCE [LARGE SCALE GENOMIC DNA]</scope>
</reference>
<dbReference type="Proteomes" id="UP000299102">
    <property type="component" value="Unassembled WGS sequence"/>
</dbReference>
<organism evidence="1 2">
    <name type="scientific">Eumeta variegata</name>
    <name type="common">Bagworm moth</name>
    <name type="synonym">Eumeta japonica</name>
    <dbReference type="NCBI Taxonomy" id="151549"/>
    <lineage>
        <taxon>Eukaryota</taxon>
        <taxon>Metazoa</taxon>
        <taxon>Ecdysozoa</taxon>
        <taxon>Arthropoda</taxon>
        <taxon>Hexapoda</taxon>
        <taxon>Insecta</taxon>
        <taxon>Pterygota</taxon>
        <taxon>Neoptera</taxon>
        <taxon>Endopterygota</taxon>
        <taxon>Lepidoptera</taxon>
        <taxon>Glossata</taxon>
        <taxon>Ditrysia</taxon>
        <taxon>Tineoidea</taxon>
        <taxon>Psychidae</taxon>
        <taxon>Oiketicinae</taxon>
        <taxon>Eumeta</taxon>
    </lineage>
</organism>
<dbReference type="EMBL" id="BGZK01000202">
    <property type="protein sequence ID" value="GBP28064.1"/>
    <property type="molecule type" value="Genomic_DNA"/>
</dbReference>
<protein>
    <submittedName>
        <fullName evidence="1">Uncharacterized protein</fullName>
    </submittedName>
</protein>
<accession>A0A4C1UQE4</accession>
<dbReference type="AlphaFoldDB" id="A0A4C1UQE4"/>
<evidence type="ECO:0000313" key="2">
    <source>
        <dbReference type="Proteomes" id="UP000299102"/>
    </source>
</evidence>
<keyword evidence="2" id="KW-1185">Reference proteome</keyword>
<sequence>MTHSAHANWQLLREPASDIARDLVNVNTPFCPVPSPVRSRELTERVRFRSQERLSTFLCIHCPEARDARAGAPPTALRHLRSSSIRNDLHDKSMSLRNAKNETKTIGGPEPPAGEAVRMIRACDTPQSALYVTVLRPRRARTPPPPRRCVYCCTLCRLL</sequence>
<proteinExistence type="predicted"/>
<comment type="caution">
    <text evidence="1">The sequence shown here is derived from an EMBL/GenBank/DDBJ whole genome shotgun (WGS) entry which is preliminary data.</text>
</comment>
<name>A0A4C1UQE4_EUMVA</name>
<evidence type="ECO:0000313" key="1">
    <source>
        <dbReference type="EMBL" id="GBP28064.1"/>
    </source>
</evidence>